<name>A0A2W7I024_9FLAO</name>
<dbReference type="EMBL" id="QKYV01000007">
    <property type="protein sequence ID" value="PZW38812.1"/>
    <property type="molecule type" value="Genomic_DNA"/>
</dbReference>
<reference evidence="1 2" key="1">
    <citation type="submission" date="2018-06" db="EMBL/GenBank/DDBJ databases">
        <title>Genomic Encyclopedia of Archaeal and Bacterial Type Strains, Phase II (KMG-II): from individual species to whole genera.</title>
        <authorList>
            <person name="Goeker M."/>
        </authorList>
    </citation>
    <scope>NUCLEOTIDE SEQUENCE [LARGE SCALE GENOMIC DNA]</scope>
    <source>
        <strain evidence="1 2">DSM 15361</strain>
    </source>
</reference>
<dbReference type="Proteomes" id="UP000249542">
    <property type="component" value="Unassembled WGS sequence"/>
</dbReference>
<dbReference type="AlphaFoldDB" id="A0A2W7I024"/>
<gene>
    <name evidence="1" type="ORF">LX95_02479</name>
</gene>
<evidence type="ECO:0000313" key="2">
    <source>
        <dbReference type="Proteomes" id="UP000249542"/>
    </source>
</evidence>
<evidence type="ECO:0000313" key="1">
    <source>
        <dbReference type="EMBL" id="PZW38812.1"/>
    </source>
</evidence>
<sequence length="43" mass="5048">MKTVVNALDKLSSSTLNHHEEKKNTSAFSRKKLWNSKRRYLIS</sequence>
<keyword evidence="2" id="KW-1185">Reference proteome</keyword>
<dbReference type="RefSeq" id="WP_262509669.1">
    <property type="nucleotide sequence ID" value="NZ_QKYV01000007.1"/>
</dbReference>
<proteinExistence type="predicted"/>
<protein>
    <submittedName>
        <fullName evidence="1">Uncharacterized protein</fullName>
    </submittedName>
</protein>
<comment type="caution">
    <text evidence="1">The sequence shown here is derived from an EMBL/GenBank/DDBJ whole genome shotgun (WGS) entry which is preliminary data.</text>
</comment>
<accession>A0A2W7I024</accession>
<organism evidence="1 2">
    <name type="scientific">Mesonia algae</name>
    <dbReference type="NCBI Taxonomy" id="213248"/>
    <lineage>
        <taxon>Bacteria</taxon>
        <taxon>Pseudomonadati</taxon>
        <taxon>Bacteroidota</taxon>
        <taxon>Flavobacteriia</taxon>
        <taxon>Flavobacteriales</taxon>
        <taxon>Flavobacteriaceae</taxon>
        <taxon>Mesonia</taxon>
    </lineage>
</organism>